<organism evidence="2 3">
    <name type="scientific">Nicrophorus vespilloides</name>
    <name type="common">Boreal carrion beetle</name>
    <dbReference type="NCBI Taxonomy" id="110193"/>
    <lineage>
        <taxon>Eukaryota</taxon>
        <taxon>Metazoa</taxon>
        <taxon>Ecdysozoa</taxon>
        <taxon>Arthropoda</taxon>
        <taxon>Hexapoda</taxon>
        <taxon>Insecta</taxon>
        <taxon>Pterygota</taxon>
        <taxon>Neoptera</taxon>
        <taxon>Endopterygota</taxon>
        <taxon>Coleoptera</taxon>
        <taxon>Polyphaga</taxon>
        <taxon>Staphyliniformia</taxon>
        <taxon>Silphidae</taxon>
        <taxon>Nicrophorinae</taxon>
        <taxon>Nicrophorus</taxon>
    </lineage>
</organism>
<name>A0ABM1MJG2_NICVS</name>
<sequence length="208" mass="24024">MNILSRLRNIKSGPVCMQLRSKSYFKLFQKPSEEKYRAIDGMPQSYTLIYRNMLEKYLRIGQFASTFSLLSIGALVIYKQKDLADAKINMSFWEESPKAIKNEMSLYVVALMVIAVGLQLASAKMPLRIYRCKEKYIFVSYTNIPLNITKYSEVSSNISKLPADGIVPWKNSLYEVGNKSRIILVENYFRTPAELNEMLGDDFYSKFQ</sequence>
<keyword evidence="2" id="KW-1185">Reference proteome</keyword>
<keyword evidence="1" id="KW-0472">Membrane</keyword>
<dbReference type="RefSeq" id="XP_017774712.1">
    <property type="nucleotide sequence ID" value="XM_017919223.1"/>
</dbReference>
<gene>
    <name evidence="3" type="primary">LOC108561341</name>
</gene>
<protein>
    <submittedName>
        <fullName evidence="3">Uncharacterized protein LOC108561341</fullName>
    </submittedName>
</protein>
<feature type="transmembrane region" description="Helical" evidence="1">
    <location>
        <begin position="57"/>
        <end position="78"/>
    </location>
</feature>
<keyword evidence="1" id="KW-0812">Transmembrane</keyword>
<accession>A0ABM1MJG2</accession>
<reference evidence="3" key="1">
    <citation type="submission" date="2025-08" db="UniProtKB">
        <authorList>
            <consortium name="RefSeq"/>
        </authorList>
    </citation>
    <scope>IDENTIFICATION</scope>
    <source>
        <tissue evidence="3">Whole Larva</tissue>
    </source>
</reference>
<evidence type="ECO:0000313" key="2">
    <source>
        <dbReference type="Proteomes" id="UP000695000"/>
    </source>
</evidence>
<dbReference type="Proteomes" id="UP000695000">
    <property type="component" value="Unplaced"/>
</dbReference>
<feature type="transmembrane region" description="Helical" evidence="1">
    <location>
        <begin position="104"/>
        <end position="123"/>
    </location>
</feature>
<dbReference type="GeneID" id="108561341"/>
<evidence type="ECO:0000313" key="3">
    <source>
        <dbReference type="RefSeq" id="XP_017774712.1"/>
    </source>
</evidence>
<keyword evidence="1" id="KW-1133">Transmembrane helix</keyword>
<proteinExistence type="predicted"/>
<evidence type="ECO:0000256" key="1">
    <source>
        <dbReference type="SAM" id="Phobius"/>
    </source>
</evidence>